<dbReference type="Pfam" id="PF08819">
    <property type="entry name" value="DUF1802"/>
    <property type="match status" value="1"/>
</dbReference>
<keyword evidence="2" id="KW-1185">Reference proteome</keyword>
<dbReference type="EMBL" id="NHRJ02000003">
    <property type="protein sequence ID" value="PZE21435.1"/>
    <property type="molecule type" value="Genomic_DNA"/>
</dbReference>
<protein>
    <submittedName>
        <fullName evidence="1">DUF1802 family protein</fullName>
    </submittedName>
</protein>
<dbReference type="RefSeq" id="WP_089199632.1">
    <property type="nucleotide sequence ID" value="NZ_NHRJ02000003.1"/>
</dbReference>
<dbReference type="OrthoDB" id="9808776at2"/>
<comment type="caution">
    <text evidence="1">The sequence shown here is derived from an EMBL/GenBank/DDBJ whole genome shotgun (WGS) entry which is preliminary data.</text>
</comment>
<evidence type="ECO:0000313" key="1">
    <source>
        <dbReference type="EMBL" id="PZE21435.1"/>
    </source>
</evidence>
<accession>A0A2W1NPL8</accession>
<proteinExistence type="predicted"/>
<gene>
    <name evidence="1" type="ORF">CBW46_008795</name>
</gene>
<reference evidence="1" key="1">
    <citation type="submission" date="2018-06" db="EMBL/GenBank/DDBJ databases">
        <title>Paenibacillus xerothermodurans sp. nov. an extremely dry heat resistant spore forming bacterium isolated from the soil of Cape Canaveral, Florida.</title>
        <authorList>
            <person name="Seuylemezian A."/>
            <person name="Kaur N."/>
            <person name="Patil P."/>
            <person name="Patil P."/>
            <person name="Mayilraj S."/>
            <person name="Vaishampayan P."/>
        </authorList>
    </citation>
    <scope>NUCLEOTIDE SEQUENCE [LARGE SCALE GENOMIC DNA]</scope>
    <source>
        <strain evidence="1">ATCC 27380</strain>
    </source>
</reference>
<evidence type="ECO:0000313" key="2">
    <source>
        <dbReference type="Proteomes" id="UP000214746"/>
    </source>
</evidence>
<name>A0A2W1NPL8_PAEXE</name>
<organism evidence="1 2">
    <name type="scientific">Paenibacillus xerothermodurans</name>
    <dbReference type="NCBI Taxonomy" id="1977292"/>
    <lineage>
        <taxon>Bacteria</taxon>
        <taxon>Bacillati</taxon>
        <taxon>Bacillota</taxon>
        <taxon>Bacilli</taxon>
        <taxon>Bacillales</taxon>
        <taxon>Paenibacillaceae</taxon>
        <taxon>Paenibacillus</taxon>
    </lineage>
</organism>
<dbReference type="InterPro" id="IPR014923">
    <property type="entry name" value="DUF1802"/>
</dbReference>
<sequence length="192" mass="22383">MKVDTQTMALKEWAVAVEALRTGQQIVIMRKGGIREETKEFHIQSESFFLFPTYEHQQKQWLQPAFAHRIDETLRGWSREDTEAAVRCYAELTEDILITHQEQLAKLSGEHIWTDSFAEERLKWKRAKPLHLMLLRVYELVEPVRVPILPSYTGCKSWIQLEADGLNDIARKPVLDDASFQLAVQRIHSALR</sequence>
<dbReference type="AlphaFoldDB" id="A0A2W1NPL8"/>
<dbReference type="Proteomes" id="UP000214746">
    <property type="component" value="Unassembled WGS sequence"/>
</dbReference>